<evidence type="ECO:0000256" key="1">
    <source>
        <dbReference type="SAM" id="Phobius"/>
    </source>
</evidence>
<dbReference type="AlphaFoldDB" id="A0A6G0W7Z7"/>
<organism evidence="2 3">
    <name type="scientific">Aphanomyces euteiches</name>
    <dbReference type="NCBI Taxonomy" id="100861"/>
    <lineage>
        <taxon>Eukaryota</taxon>
        <taxon>Sar</taxon>
        <taxon>Stramenopiles</taxon>
        <taxon>Oomycota</taxon>
        <taxon>Saprolegniomycetes</taxon>
        <taxon>Saprolegniales</taxon>
        <taxon>Verrucalvaceae</taxon>
        <taxon>Aphanomyces</taxon>
    </lineage>
</organism>
<comment type="caution">
    <text evidence="2">The sequence shown here is derived from an EMBL/GenBank/DDBJ whole genome shotgun (WGS) entry which is preliminary data.</text>
</comment>
<sequence>MEFFCSIYRRSYIFDCSTDSFHVTHRVPSMERTHGSTFQPLRYQSGCCEQVNFFFVLTRAPDANLFFVVVLWLLLNLQPSMLKGLTGKL</sequence>
<gene>
    <name evidence="2" type="ORF">Ae201684_017729</name>
</gene>
<protein>
    <submittedName>
        <fullName evidence="2">Uncharacterized protein</fullName>
    </submittedName>
</protein>
<feature type="transmembrane region" description="Helical" evidence="1">
    <location>
        <begin position="63"/>
        <end position="82"/>
    </location>
</feature>
<name>A0A6G0W7Z7_9STRA</name>
<keyword evidence="3" id="KW-1185">Reference proteome</keyword>
<dbReference type="EMBL" id="VJMJ01000309">
    <property type="protein sequence ID" value="KAF0723389.1"/>
    <property type="molecule type" value="Genomic_DNA"/>
</dbReference>
<keyword evidence="1" id="KW-0472">Membrane</keyword>
<proteinExistence type="predicted"/>
<dbReference type="Proteomes" id="UP000481153">
    <property type="component" value="Unassembled WGS sequence"/>
</dbReference>
<reference evidence="2 3" key="1">
    <citation type="submission" date="2019-07" db="EMBL/GenBank/DDBJ databases">
        <title>Genomics analysis of Aphanomyces spp. identifies a new class of oomycete effector associated with host adaptation.</title>
        <authorList>
            <person name="Gaulin E."/>
        </authorList>
    </citation>
    <scope>NUCLEOTIDE SEQUENCE [LARGE SCALE GENOMIC DNA]</scope>
    <source>
        <strain evidence="2 3">ATCC 201684</strain>
    </source>
</reference>
<evidence type="ECO:0000313" key="3">
    <source>
        <dbReference type="Proteomes" id="UP000481153"/>
    </source>
</evidence>
<keyword evidence="1" id="KW-1133">Transmembrane helix</keyword>
<accession>A0A6G0W7Z7</accession>
<keyword evidence="1" id="KW-0812">Transmembrane</keyword>
<evidence type="ECO:0000313" key="2">
    <source>
        <dbReference type="EMBL" id="KAF0723389.1"/>
    </source>
</evidence>